<dbReference type="PANTHER" id="PTHR45331:SF2">
    <property type="entry name" value="OXIDOREDUCTASE WITH IRON-SULFUR SUBUNIT"/>
    <property type="match status" value="1"/>
</dbReference>
<protein>
    <recommendedName>
        <fullName evidence="1">2Fe-2S ferredoxin-type domain-containing protein</fullName>
    </recommendedName>
</protein>
<dbReference type="Proteomes" id="UP001500668">
    <property type="component" value="Unassembled WGS sequence"/>
</dbReference>
<dbReference type="InterPro" id="IPR002888">
    <property type="entry name" value="2Fe-2S-bd"/>
</dbReference>
<dbReference type="InterPro" id="IPR026820">
    <property type="entry name" value="VioB/RebD_dom"/>
</dbReference>
<gene>
    <name evidence="2" type="ORF">GCM10010394_16020</name>
</gene>
<dbReference type="InterPro" id="IPR012675">
    <property type="entry name" value="Beta-grasp_dom_sf"/>
</dbReference>
<reference evidence="3" key="1">
    <citation type="journal article" date="2019" name="Int. J. Syst. Evol. Microbiol.">
        <title>The Global Catalogue of Microorganisms (GCM) 10K type strain sequencing project: providing services to taxonomists for standard genome sequencing and annotation.</title>
        <authorList>
            <consortium name="The Broad Institute Genomics Platform"/>
            <consortium name="The Broad Institute Genome Sequencing Center for Infectious Disease"/>
            <person name="Wu L."/>
            <person name="Ma J."/>
        </authorList>
    </citation>
    <scope>NUCLEOTIDE SEQUENCE [LARGE SCALE GENOMIC DNA]</scope>
    <source>
        <strain evidence="3">JCM 5067</strain>
    </source>
</reference>
<dbReference type="PANTHER" id="PTHR45331">
    <property type="entry name" value="OXIDOREDUCTASE, IRON-SULPHUR BINDING SUBUNIT-RELATED-RELATED"/>
    <property type="match status" value="1"/>
</dbReference>
<dbReference type="Gene3D" id="1.20.1260.10">
    <property type="match status" value="1"/>
</dbReference>
<organism evidence="2 3">
    <name type="scientific">Streptomyces crystallinus</name>
    <dbReference type="NCBI Taxonomy" id="68191"/>
    <lineage>
        <taxon>Bacteria</taxon>
        <taxon>Bacillati</taxon>
        <taxon>Actinomycetota</taxon>
        <taxon>Actinomycetes</taxon>
        <taxon>Kitasatosporales</taxon>
        <taxon>Streptomycetaceae</taxon>
        <taxon>Streptomyces</taxon>
    </lineage>
</organism>
<dbReference type="InterPro" id="IPR001041">
    <property type="entry name" value="2Fe-2S_ferredoxin-type"/>
</dbReference>
<feature type="domain" description="2Fe-2S ferredoxin-type" evidence="1">
    <location>
        <begin position="6"/>
        <end position="89"/>
    </location>
</feature>
<dbReference type="SUPFAM" id="SSF54292">
    <property type="entry name" value="2Fe-2S ferredoxin-like"/>
    <property type="match status" value="1"/>
</dbReference>
<dbReference type="Pfam" id="PF01799">
    <property type="entry name" value="Fer2_2"/>
    <property type="match status" value="1"/>
</dbReference>
<dbReference type="Gene3D" id="1.10.150.120">
    <property type="entry name" value="[2Fe-2S]-binding domain"/>
    <property type="match status" value="1"/>
</dbReference>
<dbReference type="Pfam" id="PF12902">
    <property type="entry name" value="Ferritin-like"/>
    <property type="match status" value="1"/>
</dbReference>
<dbReference type="EMBL" id="BAAACA010000009">
    <property type="protein sequence ID" value="GAA0587678.1"/>
    <property type="molecule type" value="Genomic_DNA"/>
</dbReference>
<proteinExistence type="predicted"/>
<comment type="caution">
    <text evidence="2">The sequence shown here is derived from an EMBL/GenBank/DDBJ whole genome shotgun (WGS) entry which is preliminary data.</text>
</comment>
<dbReference type="RefSeq" id="WP_344071656.1">
    <property type="nucleotide sequence ID" value="NZ_BAAACA010000009.1"/>
</dbReference>
<evidence type="ECO:0000313" key="3">
    <source>
        <dbReference type="Proteomes" id="UP001500668"/>
    </source>
</evidence>
<evidence type="ECO:0000259" key="1">
    <source>
        <dbReference type="PROSITE" id="PS51085"/>
    </source>
</evidence>
<dbReference type="PROSITE" id="PS51085">
    <property type="entry name" value="2FE2S_FER_2"/>
    <property type="match status" value="1"/>
</dbReference>
<dbReference type="InterPro" id="IPR009078">
    <property type="entry name" value="Ferritin-like_SF"/>
</dbReference>
<dbReference type="SUPFAM" id="SSF47240">
    <property type="entry name" value="Ferritin-like"/>
    <property type="match status" value="1"/>
</dbReference>
<dbReference type="InterPro" id="IPR036010">
    <property type="entry name" value="2Fe-2S_ferredoxin-like_sf"/>
</dbReference>
<dbReference type="InterPro" id="IPR036884">
    <property type="entry name" value="2Fe-2S-bd_dom_sf"/>
</dbReference>
<keyword evidence="3" id="KW-1185">Reference proteome</keyword>
<dbReference type="InterPro" id="IPR052914">
    <property type="entry name" value="Aldehyde_Oxdr_Iron-Sulfur"/>
</dbReference>
<sequence>MQEPNTELDLTVNGLRHHGRSVPGDMSLVHFLHEDLGLTGTKIGCSIGECRACTVAVRVGPQAPLVTRQACMTSMRHVRGWQVTTVEGVAAEGALHPVQQAILGLQAFQCGYCAAGFTVAGSVVVAHAAQGAQDVEEGLEETVDTVLGSHVCRCTDYERYRAAVLAAAQDEPGPPAAPVTGAAVHEPVRRPGRALALSAAETERLGYTPVFDDPALELIRLLRDGAEIEHSLLVQYLYAAFSVKVPRFADLAGWPSHRYGGRPLHLMGVAIEEMTHLDIVNSLLVALGAAPHLGRQQFPYEQDIYPFDFVLEPLSPHSLAKYVYVEASPGAVDPDEQHTPEDRAFVDRLYQVLGSTGPARPRPNQVGSLYRKVTRVLELLRDREPDRLDYATWLTRLELLREEGESEHFALFRSMFEGTHPALRDCSDVWNPSSPDHPVVPLHHASGLPPSGSPVPDEPDAALRHLANLHYWAVCMLLDASYRRGMLFHSAARRHMTGPLRSLGTALAQRGEGLPFDVFVAGYAPGLDGAENLRLAHTMVQQITLDQRRYARHLPYDYPANCARETLWELSLVSGGR</sequence>
<accession>A0ABP3QHM7</accession>
<dbReference type="SUPFAM" id="SSF47741">
    <property type="entry name" value="CO dehydrogenase ISP C-domain like"/>
    <property type="match status" value="1"/>
</dbReference>
<name>A0ABP3QHM7_9ACTN</name>
<dbReference type="InterPro" id="IPR012347">
    <property type="entry name" value="Ferritin-like"/>
</dbReference>
<dbReference type="Gene3D" id="3.10.20.30">
    <property type="match status" value="1"/>
</dbReference>
<evidence type="ECO:0000313" key="2">
    <source>
        <dbReference type="EMBL" id="GAA0587678.1"/>
    </source>
</evidence>